<dbReference type="InterPro" id="IPR012338">
    <property type="entry name" value="Beta-lactam/transpept-like"/>
</dbReference>
<evidence type="ECO:0000256" key="10">
    <source>
        <dbReference type="ARBA" id="ARBA00022984"/>
    </source>
</evidence>
<evidence type="ECO:0000256" key="6">
    <source>
        <dbReference type="ARBA" id="ARBA00022670"/>
    </source>
</evidence>
<dbReference type="InterPro" id="IPR037167">
    <property type="entry name" value="Peptidase_S11_C_sf"/>
</dbReference>
<evidence type="ECO:0000256" key="2">
    <source>
        <dbReference type="ARBA" id="ARBA00004752"/>
    </source>
</evidence>
<dbReference type="Pfam" id="PF00768">
    <property type="entry name" value="Peptidase_S11"/>
    <property type="match status" value="1"/>
</dbReference>
<dbReference type="InterPro" id="IPR012907">
    <property type="entry name" value="Peptidase_S11_C"/>
</dbReference>
<dbReference type="PRINTS" id="PR00725">
    <property type="entry name" value="DADACBPTASE1"/>
</dbReference>
<evidence type="ECO:0000256" key="13">
    <source>
        <dbReference type="PIRSR" id="PIRSR618044-1"/>
    </source>
</evidence>
<dbReference type="MEROPS" id="S11.006"/>
<feature type="binding site" evidence="14">
    <location>
        <position position="240"/>
    </location>
    <ligand>
        <name>substrate</name>
    </ligand>
</feature>
<keyword evidence="6" id="KW-0645">Protease</keyword>
<dbReference type="SUPFAM" id="SSF56601">
    <property type="entry name" value="beta-lactamase/transpeptidase-like"/>
    <property type="match status" value="1"/>
</dbReference>
<accession>G5JW91</accession>
<dbReference type="PANTHER" id="PTHR21581:SF11">
    <property type="entry name" value="D-ALANYL-D-ALANINE CARBOXYPEPTIDASE DACA"/>
    <property type="match status" value="1"/>
</dbReference>
<evidence type="ECO:0000256" key="4">
    <source>
        <dbReference type="ARBA" id="ARBA00012448"/>
    </source>
</evidence>
<keyword evidence="8 18" id="KW-0378">Hydrolase</keyword>
<evidence type="ECO:0000256" key="12">
    <source>
        <dbReference type="ARBA" id="ARBA00034000"/>
    </source>
</evidence>
<dbReference type="eggNOG" id="COG1686">
    <property type="taxonomic scope" value="Bacteria"/>
</dbReference>
<comment type="function">
    <text evidence="1">Removes C-terminal D-alanyl residues from sugar-peptide cell wall precursors.</text>
</comment>
<evidence type="ECO:0000256" key="3">
    <source>
        <dbReference type="ARBA" id="ARBA00007164"/>
    </source>
</evidence>
<dbReference type="Gene3D" id="2.60.410.10">
    <property type="entry name" value="D-Ala-D-Ala carboxypeptidase, C-terminal domain"/>
    <property type="match status" value="1"/>
</dbReference>
<dbReference type="Gene3D" id="3.40.710.10">
    <property type="entry name" value="DD-peptidase/beta-lactamase superfamily"/>
    <property type="match status" value="1"/>
</dbReference>
<feature type="domain" description="Peptidase S11 D-Ala-D-Ala carboxypeptidase A C-terminal" evidence="17">
    <location>
        <begin position="294"/>
        <end position="394"/>
    </location>
</feature>
<evidence type="ECO:0000256" key="16">
    <source>
        <dbReference type="SAM" id="SignalP"/>
    </source>
</evidence>
<keyword evidence="7 16" id="KW-0732">Signal</keyword>
<comment type="catalytic activity">
    <reaction evidence="12">
        <text>Preferential cleavage: (Ac)2-L-Lys-D-Ala-|-D-Ala. Also transpeptidation of peptidyl-alanyl moieties that are N-acyl substituents of D-alanine.</text>
        <dbReference type="EC" id="3.4.16.4"/>
    </reaction>
</comment>
<dbReference type="GO" id="GO:0071555">
    <property type="term" value="P:cell wall organization"/>
    <property type="evidence" value="ECO:0007669"/>
    <property type="project" value="UniProtKB-KW"/>
</dbReference>
<feature type="signal peptide" evidence="16">
    <location>
        <begin position="1"/>
        <end position="22"/>
    </location>
</feature>
<dbReference type="GO" id="GO:0006508">
    <property type="term" value="P:proteolysis"/>
    <property type="evidence" value="ECO:0007669"/>
    <property type="project" value="UniProtKB-KW"/>
</dbReference>
<gene>
    <name evidence="18" type="ORF">STRMA_1832</name>
</gene>
<dbReference type="Proteomes" id="UP000003573">
    <property type="component" value="Unassembled WGS sequence"/>
</dbReference>
<dbReference type="GO" id="GO:0009252">
    <property type="term" value="P:peptidoglycan biosynthetic process"/>
    <property type="evidence" value="ECO:0007669"/>
    <property type="project" value="UniProtKB-UniPathway"/>
</dbReference>
<feature type="active site" description="Proton acceptor" evidence="13">
    <location>
        <position position="60"/>
    </location>
</feature>
<dbReference type="PANTHER" id="PTHR21581">
    <property type="entry name" value="D-ALANYL-D-ALANINE CARBOXYPEPTIDASE"/>
    <property type="match status" value="1"/>
</dbReference>
<dbReference type="InterPro" id="IPR001967">
    <property type="entry name" value="Peptidase_S11_N"/>
</dbReference>
<dbReference type="GO" id="GO:0008360">
    <property type="term" value="P:regulation of cell shape"/>
    <property type="evidence" value="ECO:0007669"/>
    <property type="project" value="UniProtKB-KW"/>
</dbReference>
<evidence type="ECO:0000259" key="17">
    <source>
        <dbReference type="SMART" id="SM00936"/>
    </source>
</evidence>
<evidence type="ECO:0000256" key="14">
    <source>
        <dbReference type="PIRSR" id="PIRSR618044-2"/>
    </source>
</evidence>
<evidence type="ECO:0000256" key="5">
    <source>
        <dbReference type="ARBA" id="ARBA00022645"/>
    </source>
</evidence>
<evidence type="ECO:0000313" key="18">
    <source>
        <dbReference type="EMBL" id="EHJ52569.1"/>
    </source>
</evidence>
<feature type="active site" description="Acyl-ester intermediate" evidence="13">
    <location>
        <position position="57"/>
    </location>
</feature>
<dbReference type="InterPro" id="IPR018044">
    <property type="entry name" value="Peptidase_S11"/>
</dbReference>
<dbReference type="UniPathway" id="UPA00219"/>
<dbReference type="SMART" id="SM00936">
    <property type="entry name" value="PBP5_C"/>
    <property type="match status" value="1"/>
</dbReference>
<feature type="chain" id="PRO_5003479457" description="serine-type D-Ala-D-Ala carboxypeptidase" evidence="16">
    <location>
        <begin position="23"/>
        <end position="413"/>
    </location>
</feature>
<evidence type="ECO:0000313" key="19">
    <source>
        <dbReference type="Proteomes" id="UP000003573"/>
    </source>
</evidence>
<name>G5JW91_9STRE</name>
<dbReference type="NCBIfam" id="NF038273">
    <property type="entry name" value="strep_PBP3"/>
    <property type="match status" value="1"/>
</dbReference>
<keyword evidence="11" id="KW-0961">Cell wall biogenesis/degradation</keyword>
<dbReference type="InterPro" id="IPR015956">
    <property type="entry name" value="Peniciliin-bd_prot_C_sf"/>
</dbReference>
<protein>
    <recommendedName>
        <fullName evidence="4">serine-type D-Ala-D-Ala carboxypeptidase</fullName>
        <ecNumber evidence="4">3.4.16.4</ecNumber>
    </recommendedName>
</protein>
<comment type="similarity">
    <text evidence="3 15">Belongs to the peptidase S11 family.</text>
</comment>
<evidence type="ECO:0000256" key="15">
    <source>
        <dbReference type="RuleBase" id="RU004016"/>
    </source>
</evidence>
<dbReference type="AlphaFoldDB" id="G5JW91"/>
<evidence type="ECO:0000256" key="11">
    <source>
        <dbReference type="ARBA" id="ARBA00023316"/>
    </source>
</evidence>
<evidence type="ECO:0000256" key="9">
    <source>
        <dbReference type="ARBA" id="ARBA00022960"/>
    </source>
</evidence>
<dbReference type="EC" id="3.4.16.4" evidence="4"/>
<proteinExistence type="inferred from homology"/>
<organism evidence="18 19">
    <name type="scientific">Streptococcus macacae NCTC 11558</name>
    <dbReference type="NCBI Taxonomy" id="764298"/>
    <lineage>
        <taxon>Bacteria</taxon>
        <taxon>Bacillati</taxon>
        <taxon>Bacillota</taxon>
        <taxon>Bacilli</taxon>
        <taxon>Lactobacillales</taxon>
        <taxon>Streptococcaceae</taxon>
        <taxon>Streptococcus</taxon>
    </lineage>
</organism>
<keyword evidence="19" id="KW-1185">Reference proteome</keyword>
<dbReference type="EMBL" id="AEUW02000001">
    <property type="protein sequence ID" value="EHJ52569.1"/>
    <property type="molecule type" value="Genomic_DNA"/>
</dbReference>
<evidence type="ECO:0000256" key="7">
    <source>
        <dbReference type="ARBA" id="ARBA00022729"/>
    </source>
</evidence>
<dbReference type="STRING" id="764298.STRMA_1832"/>
<dbReference type="Pfam" id="PF07943">
    <property type="entry name" value="PBP5_C"/>
    <property type="match status" value="1"/>
</dbReference>
<reference evidence="18 19" key="1">
    <citation type="journal article" date="2014" name="Int. J. Syst. Evol. Microbiol.">
        <title>Phylogenomics and the dynamic genome evolution of the genus Streptococcus.</title>
        <authorList>
            <consortium name="The Broad Institute Genome Sequencing Platform"/>
            <person name="Richards V.P."/>
            <person name="Palmer S.R."/>
            <person name="Pavinski Bitar P.D."/>
            <person name="Qin X."/>
            <person name="Weinstock G.M."/>
            <person name="Highlander S.K."/>
            <person name="Town C.D."/>
            <person name="Burne R.A."/>
            <person name="Stanhope M.J."/>
        </authorList>
    </citation>
    <scope>NUCLEOTIDE SEQUENCE [LARGE SCALE GENOMIC DNA]</scope>
    <source>
        <strain evidence="18 19">NCTC 11558</strain>
    </source>
</reference>
<evidence type="ECO:0000256" key="8">
    <source>
        <dbReference type="ARBA" id="ARBA00022801"/>
    </source>
</evidence>
<dbReference type="SUPFAM" id="SSF69189">
    <property type="entry name" value="Penicillin-binding protein associated domain"/>
    <property type="match status" value="1"/>
</dbReference>
<keyword evidence="9" id="KW-0133">Cell shape</keyword>
<sequence>MMKKFLFLLLIAFSFISSSVKAEETFNAAAKHAIAVEANTGKILYEKDANSSAAIASITKILTVYMVYKEIQSGDLSWNSKVKISDYPYQLTRDYDASNVPMEARRYSVKDLVEAAMIASANSAAIALAEKVGGTEPKFVDMMTKQLKEWGITDAKLVNASGLNNKTLGKNIYPGSKSDDENMMSAKDVAIIARHLIQDFPEVLKISQKTSADFSGTKMETYNYMLQNMPYAREGVDGLKTGTTELAGASFVATSNENGMRLISVILNADNSNNDESARFKATNDLLNYINKTYELTTLIHKGESYKGSKLKVTDGKKAYVTAVAQKDFSVVRNKSSDKQNVLKIIPAQKEISATVKKGQTIARASLEDKNTIGQGYLESPPHVKLIAQKEVKRSFFLKVLWNHFVKYVNKNL</sequence>
<feature type="active site" evidence="13">
    <location>
        <position position="120"/>
    </location>
</feature>
<comment type="caution">
    <text evidence="18">The sequence shown here is derived from an EMBL/GenBank/DDBJ whole genome shotgun (WGS) entry which is preliminary data.</text>
</comment>
<evidence type="ECO:0000256" key="1">
    <source>
        <dbReference type="ARBA" id="ARBA00003217"/>
    </source>
</evidence>
<keyword evidence="10" id="KW-0573">Peptidoglycan synthesis</keyword>
<comment type="pathway">
    <text evidence="2">Cell wall biogenesis; peptidoglycan biosynthesis.</text>
</comment>
<keyword evidence="5 18" id="KW-0121">Carboxypeptidase</keyword>
<dbReference type="GO" id="GO:0009002">
    <property type="term" value="F:serine-type D-Ala-D-Ala carboxypeptidase activity"/>
    <property type="evidence" value="ECO:0007669"/>
    <property type="project" value="UniProtKB-EC"/>
</dbReference>